<dbReference type="EMBL" id="BTFZ01000011">
    <property type="protein sequence ID" value="GMM36035.1"/>
    <property type="molecule type" value="Genomic_DNA"/>
</dbReference>
<organism evidence="2 3">
    <name type="scientific">Saccharomycopsis crataegensis</name>
    <dbReference type="NCBI Taxonomy" id="43959"/>
    <lineage>
        <taxon>Eukaryota</taxon>
        <taxon>Fungi</taxon>
        <taxon>Dikarya</taxon>
        <taxon>Ascomycota</taxon>
        <taxon>Saccharomycotina</taxon>
        <taxon>Saccharomycetes</taxon>
        <taxon>Saccharomycopsidaceae</taxon>
        <taxon>Saccharomycopsis</taxon>
    </lineage>
</organism>
<protein>
    <submittedName>
        <fullName evidence="2">Glutathione-disulfide reductase</fullName>
    </submittedName>
</protein>
<dbReference type="RefSeq" id="XP_064853031.1">
    <property type="nucleotide sequence ID" value="XM_064996959.1"/>
</dbReference>
<dbReference type="GO" id="GO:0015038">
    <property type="term" value="F:glutathione disulfide oxidoreductase activity"/>
    <property type="evidence" value="ECO:0007669"/>
    <property type="project" value="TreeGrafter"/>
</dbReference>
<dbReference type="PANTHER" id="PTHR45694">
    <property type="entry name" value="GLUTAREDOXIN 2"/>
    <property type="match status" value="1"/>
</dbReference>
<reference evidence="2 3" key="1">
    <citation type="journal article" date="2023" name="Elife">
        <title>Identification of key yeast species and microbe-microbe interactions impacting larval growth of Drosophila in the wild.</title>
        <authorList>
            <person name="Mure A."/>
            <person name="Sugiura Y."/>
            <person name="Maeda R."/>
            <person name="Honda K."/>
            <person name="Sakurai N."/>
            <person name="Takahashi Y."/>
            <person name="Watada M."/>
            <person name="Katoh T."/>
            <person name="Gotoh A."/>
            <person name="Gotoh Y."/>
            <person name="Taniguchi I."/>
            <person name="Nakamura K."/>
            <person name="Hayashi T."/>
            <person name="Katayama T."/>
            <person name="Uemura T."/>
            <person name="Hattori Y."/>
        </authorList>
    </citation>
    <scope>NUCLEOTIDE SEQUENCE [LARGE SCALE GENOMIC DNA]</scope>
    <source>
        <strain evidence="2 3">SC-9</strain>
    </source>
</reference>
<dbReference type="AlphaFoldDB" id="A0AAV5QNZ2"/>
<sequence>MVEAKYLKVAKDLLAKHPYFLLAKSWCPDVKYAINTLKEHKKYDGYFYAYELDKLPDQAEAYRIEQAFTELAGRKWVPSIFVNGQYWGTEQDLKVLRSQDKLKETLDKLIV</sequence>
<gene>
    <name evidence="2" type="ORF">DASC09_033600</name>
</gene>
<dbReference type="PROSITE" id="PS51354">
    <property type="entry name" value="GLUTAREDOXIN_2"/>
    <property type="match status" value="1"/>
</dbReference>
<dbReference type="Proteomes" id="UP001360560">
    <property type="component" value="Unassembled WGS sequence"/>
</dbReference>
<dbReference type="PANTHER" id="PTHR45694:SF18">
    <property type="entry name" value="GLUTAREDOXIN-1-RELATED"/>
    <property type="match status" value="1"/>
</dbReference>
<evidence type="ECO:0000259" key="1">
    <source>
        <dbReference type="Pfam" id="PF00462"/>
    </source>
</evidence>
<dbReference type="GO" id="GO:0034599">
    <property type="term" value="P:cellular response to oxidative stress"/>
    <property type="evidence" value="ECO:0007669"/>
    <property type="project" value="TreeGrafter"/>
</dbReference>
<dbReference type="GO" id="GO:0005737">
    <property type="term" value="C:cytoplasm"/>
    <property type="evidence" value="ECO:0007669"/>
    <property type="project" value="TreeGrafter"/>
</dbReference>
<dbReference type="InterPro" id="IPR036249">
    <property type="entry name" value="Thioredoxin-like_sf"/>
</dbReference>
<proteinExistence type="predicted"/>
<dbReference type="Pfam" id="PF00462">
    <property type="entry name" value="Glutaredoxin"/>
    <property type="match status" value="1"/>
</dbReference>
<keyword evidence="3" id="KW-1185">Reference proteome</keyword>
<evidence type="ECO:0000313" key="3">
    <source>
        <dbReference type="Proteomes" id="UP001360560"/>
    </source>
</evidence>
<dbReference type="GO" id="GO:0005634">
    <property type="term" value="C:nucleus"/>
    <property type="evidence" value="ECO:0007669"/>
    <property type="project" value="TreeGrafter"/>
</dbReference>
<feature type="domain" description="Glutaredoxin" evidence="1">
    <location>
        <begin position="23"/>
        <end position="87"/>
    </location>
</feature>
<dbReference type="GeneID" id="90074010"/>
<dbReference type="SUPFAM" id="SSF52833">
    <property type="entry name" value="Thioredoxin-like"/>
    <property type="match status" value="1"/>
</dbReference>
<comment type="caution">
    <text evidence="2">The sequence shown here is derived from an EMBL/GenBank/DDBJ whole genome shotgun (WGS) entry which is preliminary data.</text>
</comment>
<evidence type="ECO:0000313" key="2">
    <source>
        <dbReference type="EMBL" id="GMM36035.1"/>
    </source>
</evidence>
<accession>A0AAV5QNZ2</accession>
<dbReference type="Gene3D" id="3.40.30.10">
    <property type="entry name" value="Glutaredoxin"/>
    <property type="match status" value="1"/>
</dbReference>
<dbReference type="InterPro" id="IPR002109">
    <property type="entry name" value="Glutaredoxin"/>
</dbReference>
<name>A0AAV5QNZ2_9ASCO</name>